<dbReference type="OMA" id="VKTMLCA"/>
<evidence type="ECO:0000256" key="1">
    <source>
        <dbReference type="ARBA" id="ARBA00022514"/>
    </source>
</evidence>
<organism evidence="4 5">
    <name type="scientific">Haplochromis burtoni</name>
    <name type="common">Burton's mouthbrooder</name>
    <name type="synonym">Chromis burtoni</name>
    <dbReference type="NCBI Taxonomy" id="8153"/>
    <lineage>
        <taxon>Eukaryota</taxon>
        <taxon>Metazoa</taxon>
        <taxon>Chordata</taxon>
        <taxon>Craniata</taxon>
        <taxon>Vertebrata</taxon>
        <taxon>Euteleostomi</taxon>
        <taxon>Actinopterygii</taxon>
        <taxon>Neopterygii</taxon>
        <taxon>Teleostei</taxon>
        <taxon>Neoteleostei</taxon>
        <taxon>Acanthomorphata</taxon>
        <taxon>Ovalentaria</taxon>
        <taxon>Cichlomorphae</taxon>
        <taxon>Cichliformes</taxon>
        <taxon>Cichlidae</taxon>
        <taxon>African cichlids</taxon>
        <taxon>Pseudocrenilabrinae</taxon>
        <taxon>Haplochromini</taxon>
        <taxon>Haplochromis</taxon>
    </lineage>
</organism>
<dbReference type="Proteomes" id="UP000264840">
    <property type="component" value="Unplaced"/>
</dbReference>
<sequence>YKMANSGSLCALVAVVLLAVVECGSSAEKLATCCTKVTTTEIKEPITGYLVQTANPPCVQAVIFQTQSGLFCAYLKASWVRAKIVAFKKPLFGSIVQYAGGPLPHYELS</sequence>
<accession>A0A3Q2UZF3</accession>
<feature type="signal peptide" evidence="2">
    <location>
        <begin position="1"/>
        <end position="26"/>
    </location>
</feature>
<evidence type="ECO:0000313" key="5">
    <source>
        <dbReference type="Proteomes" id="UP000264840"/>
    </source>
</evidence>
<evidence type="ECO:0000259" key="3">
    <source>
        <dbReference type="Pfam" id="PF00048"/>
    </source>
</evidence>
<feature type="chain" id="PRO_5018613502" description="Chemokine interleukin-8-like domain-containing protein" evidence="2">
    <location>
        <begin position="27"/>
        <end position="109"/>
    </location>
</feature>
<dbReference type="SUPFAM" id="SSF54117">
    <property type="entry name" value="Interleukin 8-like chemokines"/>
    <property type="match status" value="1"/>
</dbReference>
<dbReference type="GO" id="GO:0008009">
    <property type="term" value="F:chemokine activity"/>
    <property type="evidence" value="ECO:0007669"/>
    <property type="project" value="InterPro"/>
</dbReference>
<reference evidence="4" key="1">
    <citation type="submission" date="2025-08" db="UniProtKB">
        <authorList>
            <consortium name="Ensembl"/>
        </authorList>
    </citation>
    <scope>IDENTIFICATION</scope>
</reference>
<reference evidence="4" key="2">
    <citation type="submission" date="2025-09" db="UniProtKB">
        <authorList>
            <consortium name="Ensembl"/>
        </authorList>
    </citation>
    <scope>IDENTIFICATION</scope>
</reference>
<dbReference type="Pfam" id="PF00048">
    <property type="entry name" value="IL8"/>
    <property type="match status" value="1"/>
</dbReference>
<feature type="domain" description="Chemokine interleukin-8-like" evidence="3">
    <location>
        <begin position="32"/>
        <end position="84"/>
    </location>
</feature>
<name>A0A3Q2UZF3_HAPBU</name>
<dbReference type="Ensembl" id="ENSHBUT00000009943.1">
    <property type="protein sequence ID" value="ENSHBUP00000003697.1"/>
    <property type="gene ID" value="ENSHBUG00000004993.1"/>
</dbReference>
<dbReference type="AlphaFoldDB" id="A0A3Q2UZF3"/>
<dbReference type="GO" id="GO:0005615">
    <property type="term" value="C:extracellular space"/>
    <property type="evidence" value="ECO:0007669"/>
    <property type="project" value="UniProtKB-KW"/>
</dbReference>
<dbReference type="Gene3D" id="2.40.50.40">
    <property type="match status" value="1"/>
</dbReference>
<dbReference type="InterPro" id="IPR036048">
    <property type="entry name" value="Interleukin_8-like_sf"/>
</dbReference>
<protein>
    <recommendedName>
        <fullName evidence="3">Chemokine interleukin-8-like domain-containing protein</fullName>
    </recommendedName>
</protein>
<proteinExistence type="predicted"/>
<dbReference type="GeneTree" id="ENSGT01030000234839"/>
<dbReference type="STRING" id="8153.ENSHBUP00000003697"/>
<evidence type="ECO:0000313" key="4">
    <source>
        <dbReference type="Ensembl" id="ENSHBUP00000003697.1"/>
    </source>
</evidence>
<evidence type="ECO:0000256" key="2">
    <source>
        <dbReference type="SAM" id="SignalP"/>
    </source>
</evidence>
<keyword evidence="5" id="KW-1185">Reference proteome</keyword>
<dbReference type="InterPro" id="IPR001811">
    <property type="entry name" value="Chemokine_IL8-like_dom"/>
</dbReference>
<dbReference type="GO" id="GO:0006955">
    <property type="term" value="P:immune response"/>
    <property type="evidence" value="ECO:0007669"/>
    <property type="project" value="InterPro"/>
</dbReference>
<keyword evidence="1" id="KW-0202">Cytokine</keyword>
<keyword evidence="2" id="KW-0732">Signal</keyword>